<protein>
    <recommendedName>
        <fullName evidence="2">F-box domain-containing protein</fullName>
    </recommendedName>
</protein>
<dbReference type="Pfam" id="PF00646">
    <property type="entry name" value="F-box"/>
    <property type="match status" value="1"/>
</dbReference>
<evidence type="ECO:0000259" key="2">
    <source>
        <dbReference type="Pfam" id="PF00646"/>
    </source>
</evidence>
<sequence>MAPAPVGGSSPTPPPPLRSIDSPSSKSSVGAECSSVFDFVCDELLVEIFCRLPPKQVYGCKSVSKRWLKLISTNRVIVSSLLYRRRQLLLPTFDALPIRTGPNRYVPF</sequence>
<dbReference type="InterPro" id="IPR036047">
    <property type="entry name" value="F-box-like_dom_sf"/>
</dbReference>
<dbReference type="InterPro" id="IPR001810">
    <property type="entry name" value="F-box_dom"/>
</dbReference>
<evidence type="ECO:0000313" key="4">
    <source>
        <dbReference type="Proteomes" id="UP000823749"/>
    </source>
</evidence>
<reference evidence="3" key="1">
    <citation type="submission" date="2020-08" db="EMBL/GenBank/DDBJ databases">
        <title>Plant Genome Project.</title>
        <authorList>
            <person name="Zhang R.-G."/>
        </authorList>
    </citation>
    <scope>NUCLEOTIDE SEQUENCE</scope>
    <source>
        <strain evidence="3">WSP0</strain>
        <tissue evidence="3">Leaf</tissue>
    </source>
</reference>
<name>A0AAV6LNH1_9ERIC</name>
<gene>
    <name evidence="3" type="ORF">RHGRI_002078</name>
</gene>
<evidence type="ECO:0000313" key="3">
    <source>
        <dbReference type="EMBL" id="KAG5566356.1"/>
    </source>
</evidence>
<proteinExistence type="predicted"/>
<dbReference type="SUPFAM" id="SSF81383">
    <property type="entry name" value="F-box domain"/>
    <property type="match status" value="1"/>
</dbReference>
<feature type="region of interest" description="Disordered" evidence="1">
    <location>
        <begin position="1"/>
        <end position="29"/>
    </location>
</feature>
<dbReference type="EMBL" id="JACTNZ010000001">
    <property type="protein sequence ID" value="KAG5566356.1"/>
    <property type="molecule type" value="Genomic_DNA"/>
</dbReference>
<dbReference type="Gene3D" id="1.20.1280.50">
    <property type="match status" value="1"/>
</dbReference>
<organism evidence="3 4">
    <name type="scientific">Rhododendron griersonianum</name>
    <dbReference type="NCBI Taxonomy" id="479676"/>
    <lineage>
        <taxon>Eukaryota</taxon>
        <taxon>Viridiplantae</taxon>
        <taxon>Streptophyta</taxon>
        <taxon>Embryophyta</taxon>
        <taxon>Tracheophyta</taxon>
        <taxon>Spermatophyta</taxon>
        <taxon>Magnoliopsida</taxon>
        <taxon>eudicotyledons</taxon>
        <taxon>Gunneridae</taxon>
        <taxon>Pentapetalae</taxon>
        <taxon>asterids</taxon>
        <taxon>Ericales</taxon>
        <taxon>Ericaceae</taxon>
        <taxon>Ericoideae</taxon>
        <taxon>Rhodoreae</taxon>
        <taxon>Rhododendron</taxon>
    </lineage>
</organism>
<dbReference type="Proteomes" id="UP000823749">
    <property type="component" value="Chromosome 1"/>
</dbReference>
<evidence type="ECO:0000256" key="1">
    <source>
        <dbReference type="SAM" id="MobiDB-lite"/>
    </source>
</evidence>
<feature type="compositionally biased region" description="Low complexity" evidence="1">
    <location>
        <begin position="1"/>
        <end position="10"/>
    </location>
</feature>
<feature type="domain" description="F-box" evidence="2">
    <location>
        <begin position="41"/>
        <end position="75"/>
    </location>
</feature>
<dbReference type="AlphaFoldDB" id="A0AAV6LNH1"/>
<keyword evidence="4" id="KW-1185">Reference proteome</keyword>
<comment type="caution">
    <text evidence="3">The sequence shown here is derived from an EMBL/GenBank/DDBJ whole genome shotgun (WGS) entry which is preliminary data.</text>
</comment>
<accession>A0AAV6LNH1</accession>